<evidence type="ECO:0000256" key="7">
    <source>
        <dbReference type="ARBA" id="ARBA00023065"/>
    </source>
</evidence>
<dbReference type="InterPro" id="IPR018422">
    <property type="entry name" value="Cation/H_exchanger_CPA1"/>
</dbReference>
<dbReference type="InterPro" id="IPR006153">
    <property type="entry name" value="Cation/H_exchanger_TM"/>
</dbReference>
<feature type="domain" description="Cation/H+ exchanger transmembrane" evidence="11">
    <location>
        <begin position="70"/>
        <end position="152"/>
    </location>
</feature>
<evidence type="ECO:0000256" key="9">
    <source>
        <dbReference type="ARBA" id="ARBA00023201"/>
    </source>
</evidence>
<keyword evidence="5 10" id="KW-1133">Transmembrane helix</keyword>
<organism evidence="12 13">
    <name type="scientific">Paralvinella palmiformis</name>
    <dbReference type="NCBI Taxonomy" id="53620"/>
    <lineage>
        <taxon>Eukaryota</taxon>
        <taxon>Metazoa</taxon>
        <taxon>Spiralia</taxon>
        <taxon>Lophotrochozoa</taxon>
        <taxon>Annelida</taxon>
        <taxon>Polychaeta</taxon>
        <taxon>Sedentaria</taxon>
        <taxon>Canalipalpata</taxon>
        <taxon>Terebellida</taxon>
        <taxon>Terebelliformia</taxon>
        <taxon>Alvinellidae</taxon>
        <taxon>Paralvinella</taxon>
    </lineage>
</organism>
<dbReference type="Proteomes" id="UP001208570">
    <property type="component" value="Unassembled WGS sequence"/>
</dbReference>
<evidence type="ECO:0000256" key="1">
    <source>
        <dbReference type="ARBA" id="ARBA00004651"/>
    </source>
</evidence>
<dbReference type="PANTHER" id="PTHR10110:SF86">
    <property type="entry name" value="SODIUM_HYDROGEN EXCHANGER 7"/>
    <property type="match status" value="1"/>
</dbReference>
<proteinExistence type="predicted"/>
<feature type="transmembrane region" description="Helical" evidence="10">
    <location>
        <begin position="105"/>
        <end position="126"/>
    </location>
</feature>
<keyword evidence="4 10" id="KW-0812">Transmembrane</keyword>
<dbReference type="AlphaFoldDB" id="A0AAD9IY58"/>
<evidence type="ECO:0000256" key="4">
    <source>
        <dbReference type="ARBA" id="ARBA00022692"/>
    </source>
</evidence>
<evidence type="ECO:0000313" key="13">
    <source>
        <dbReference type="Proteomes" id="UP001208570"/>
    </source>
</evidence>
<evidence type="ECO:0000256" key="8">
    <source>
        <dbReference type="ARBA" id="ARBA00023136"/>
    </source>
</evidence>
<accession>A0AAD9IY58</accession>
<keyword evidence="6" id="KW-0915">Sodium</keyword>
<comment type="subcellular location">
    <subcellularLocation>
        <location evidence="1">Cell membrane</location>
        <topology evidence="1">Multi-pass membrane protein</topology>
    </subcellularLocation>
</comment>
<keyword evidence="2" id="KW-0813">Transport</keyword>
<evidence type="ECO:0000256" key="3">
    <source>
        <dbReference type="ARBA" id="ARBA00022475"/>
    </source>
</evidence>
<evidence type="ECO:0000313" key="12">
    <source>
        <dbReference type="EMBL" id="KAK2143097.1"/>
    </source>
</evidence>
<keyword evidence="8 10" id="KW-0472">Membrane</keyword>
<dbReference type="GO" id="GO:0098719">
    <property type="term" value="P:sodium ion import across plasma membrane"/>
    <property type="evidence" value="ECO:0007669"/>
    <property type="project" value="TreeGrafter"/>
</dbReference>
<dbReference type="Pfam" id="PF00999">
    <property type="entry name" value="Na_H_Exchanger"/>
    <property type="match status" value="2"/>
</dbReference>
<keyword evidence="7" id="KW-0406">Ion transport</keyword>
<dbReference type="GO" id="GO:0015385">
    <property type="term" value="F:sodium:proton antiporter activity"/>
    <property type="evidence" value="ECO:0007669"/>
    <property type="project" value="InterPro"/>
</dbReference>
<keyword evidence="13" id="KW-1185">Reference proteome</keyword>
<feature type="transmembrane region" description="Helical" evidence="10">
    <location>
        <begin position="12"/>
        <end position="36"/>
    </location>
</feature>
<evidence type="ECO:0000256" key="6">
    <source>
        <dbReference type="ARBA" id="ARBA00023053"/>
    </source>
</evidence>
<keyword evidence="9" id="KW-0739">Sodium transport</keyword>
<feature type="transmembrane region" description="Helical" evidence="10">
    <location>
        <begin position="42"/>
        <end position="64"/>
    </location>
</feature>
<comment type="caution">
    <text evidence="12">The sequence shown here is derived from an EMBL/GenBank/DDBJ whole genome shotgun (WGS) entry which is preliminary data.</text>
</comment>
<sequence>MEIRMFRKSFFQIILLALPGFLLAAFLMCMFCIYVFMYDWSWYTGMLFGTIISTTDPGAVWGLLKDTGETWLEVSGVFPLIAMSIIVSAARPTLSPDVETHIKRFWQVLSYIANTLVFVLVGWIITQNAVQHSEIHDWFMVLAIYCLSFVMR</sequence>
<evidence type="ECO:0000259" key="11">
    <source>
        <dbReference type="Pfam" id="PF00999"/>
    </source>
</evidence>
<dbReference type="GO" id="GO:0015386">
    <property type="term" value="F:potassium:proton antiporter activity"/>
    <property type="evidence" value="ECO:0007669"/>
    <property type="project" value="TreeGrafter"/>
</dbReference>
<feature type="domain" description="Cation/H+ exchanger transmembrane" evidence="11">
    <location>
        <begin position="1"/>
        <end position="69"/>
    </location>
</feature>
<gene>
    <name evidence="12" type="ORF">LSH36_878g01036</name>
</gene>
<evidence type="ECO:0000256" key="10">
    <source>
        <dbReference type="SAM" id="Phobius"/>
    </source>
</evidence>
<feature type="transmembrane region" description="Helical" evidence="10">
    <location>
        <begin position="71"/>
        <end position="90"/>
    </location>
</feature>
<dbReference type="PANTHER" id="PTHR10110">
    <property type="entry name" value="SODIUM/HYDROGEN EXCHANGER"/>
    <property type="match status" value="1"/>
</dbReference>
<evidence type="ECO:0000256" key="2">
    <source>
        <dbReference type="ARBA" id="ARBA00022448"/>
    </source>
</evidence>
<reference evidence="12" key="1">
    <citation type="journal article" date="2023" name="Mol. Biol. Evol.">
        <title>Third-Generation Sequencing Reveals the Adaptive Role of the Epigenome in Three Deep-Sea Polychaetes.</title>
        <authorList>
            <person name="Perez M."/>
            <person name="Aroh O."/>
            <person name="Sun Y."/>
            <person name="Lan Y."/>
            <person name="Juniper S.K."/>
            <person name="Young C.R."/>
            <person name="Angers B."/>
            <person name="Qian P.Y."/>
        </authorList>
    </citation>
    <scope>NUCLEOTIDE SEQUENCE</scope>
    <source>
        <strain evidence="12">P08H-3</strain>
    </source>
</reference>
<evidence type="ECO:0000256" key="5">
    <source>
        <dbReference type="ARBA" id="ARBA00022989"/>
    </source>
</evidence>
<keyword evidence="3" id="KW-1003">Cell membrane</keyword>
<dbReference type="EMBL" id="JAODUP010000878">
    <property type="protein sequence ID" value="KAK2143097.1"/>
    <property type="molecule type" value="Genomic_DNA"/>
</dbReference>
<dbReference type="GO" id="GO:0005886">
    <property type="term" value="C:plasma membrane"/>
    <property type="evidence" value="ECO:0007669"/>
    <property type="project" value="UniProtKB-SubCell"/>
</dbReference>
<name>A0AAD9IY58_9ANNE</name>
<dbReference type="GO" id="GO:0051453">
    <property type="term" value="P:regulation of intracellular pH"/>
    <property type="evidence" value="ECO:0007669"/>
    <property type="project" value="TreeGrafter"/>
</dbReference>
<protein>
    <recommendedName>
        <fullName evidence="11">Cation/H+ exchanger transmembrane domain-containing protein</fullName>
    </recommendedName>
</protein>